<dbReference type="Gene3D" id="2.60.40.1180">
    <property type="entry name" value="Golgi alpha-mannosidase II"/>
    <property type="match status" value="1"/>
</dbReference>
<proteinExistence type="inferred from homology"/>
<dbReference type="InterPro" id="IPR011013">
    <property type="entry name" value="Gal_mutarotase_sf_dom"/>
</dbReference>
<evidence type="ECO:0000313" key="6">
    <source>
        <dbReference type="Proteomes" id="UP000292445"/>
    </source>
</evidence>
<dbReference type="PANTHER" id="PTHR43863:SF2">
    <property type="entry name" value="MALTASE-GLUCOAMYLASE"/>
    <property type="match status" value="1"/>
</dbReference>
<dbReference type="PANTHER" id="PTHR43863">
    <property type="entry name" value="HYDROLASE, PUTATIVE (AFU_ORTHOLOGUE AFUA_1G03140)-RELATED"/>
    <property type="match status" value="1"/>
</dbReference>
<keyword evidence="6" id="KW-1185">Reference proteome</keyword>
<dbReference type="InterPro" id="IPR013780">
    <property type="entry name" value="Glyco_hydro_b"/>
</dbReference>
<accession>A0A4Q7NLF0</accession>
<dbReference type="Pfam" id="PF01055">
    <property type="entry name" value="Glyco_hydro_31_2nd"/>
    <property type="match status" value="1"/>
</dbReference>
<dbReference type="InterPro" id="IPR017853">
    <property type="entry name" value="GH"/>
</dbReference>
<dbReference type="Gene3D" id="3.20.20.80">
    <property type="entry name" value="Glycosidases"/>
    <property type="match status" value="1"/>
</dbReference>
<dbReference type="CDD" id="cd14752">
    <property type="entry name" value="GH31_N"/>
    <property type="match status" value="1"/>
</dbReference>
<evidence type="ECO:0000259" key="3">
    <source>
        <dbReference type="Pfam" id="PF01055"/>
    </source>
</evidence>
<dbReference type="RefSeq" id="WP_130357027.1">
    <property type="nucleotide sequence ID" value="NZ_SGXC01000001.1"/>
</dbReference>
<dbReference type="InterPro" id="IPR051816">
    <property type="entry name" value="Glycosyl_Hydrolase_31"/>
</dbReference>
<dbReference type="Proteomes" id="UP000292445">
    <property type="component" value="Unassembled WGS sequence"/>
</dbReference>
<protein>
    <submittedName>
        <fullName evidence="5">Alpha-glucosidase (Family GH31 glycosyl hydrolase)</fullName>
    </submittedName>
</protein>
<feature type="domain" description="Glycosyl hydrolase family 31 C-terminal" evidence="4">
    <location>
        <begin position="578"/>
        <end position="664"/>
    </location>
</feature>
<organism evidence="5 6">
    <name type="scientific">Pigmentiphaga kullae</name>
    <dbReference type="NCBI Taxonomy" id="151784"/>
    <lineage>
        <taxon>Bacteria</taxon>
        <taxon>Pseudomonadati</taxon>
        <taxon>Pseudomonadota</taxon>
        <taxon>Betaproteobacteria</taxon>
        <taxon>Burkholderiales</taxon>
        <taxon>Alcaligenaceae</taxon>
        <taxon>Pigmentiphaga</taxon>
    </lineage>
</organism>
<comment type="caution">
    <text evidence="5">The sequence shown here is derived from an EMBL/GenBank/DDBJ whole genome shotgun (WGS) entry which is preliminary data.</text>
</comment>
<dbReference type="Gene3D" id="2.60.40.1760">
    <property type="entry name" value="glycosyl hydrolase (family 31)"/>
    <property type="match status" value="1"/>
</dbReference>
<reference evidence="5 6" key="1">
    <citation type="submission" date="2019-02" db="EMBL/GenBank/DDBJ databases">
        <title>Genomic Encyclopedia of Type Strains, Phase IV (KMG-IV): sequencing the most valuable type-strain genomes for metagenomic binning, comparative biology and taxonomic classification.</title>
        <authorList>
            <person name="Goeker M."/>
        </authorList>
    </citation>
    <scope>NUCLEOTIDE SEQUENCE [LARGE SCALE GENOMIC DNA]</scope>
    <source>
        <strain evidence="5 6">K24</strain>
    </source>
</reference>
<dbReference type="InterPro" id="IPR048395">
    <property type="entry name" value="Glyco_hydro_31_C"/>
</dbReference>
<evidence type="ECO:0000313" key="5">
    <source>
        <dbReference type="EMBL" id="RZS85883.1"/>
    </source>
</evidence>
<dbReference type="EMBL" id="SGXC01000001">
    <property type="protein sequence ID" value="RZS85883.1"/>
    <property type="molecule type" value="Genomic_DNA"/>
</dbReference>
<dbReference type="SUPFAM" id="SSF74650">
    <property type="entry name" value="Galactose mutarotase-like"/>
    <property type="match status" value="1"/>
</dbReference>
<dbReference type="GO" id="GO:0030246">
    <property type="term" value="F:carbohydrate binding"/>
    <property type="evidence" value="ECO:0007669"/>
    <property type="project" value="InterPro"/>
</dbReference>
<dbReference type="AlphaFoldDB" id="A0A4Q7NLF0"/>
<dbReference type="InterPro" id="IPR000322">
    <property type="entry name" value="Glyco_hydro_31_TIM"/>
</dbReference>
<keyword evidence="2" id="KW-0326">Glycosidase</keyword>
<name>A0A4Q7NLF0_9BURK</name>
<gene>
    <name evidence="5" type="ORF">EV675_1913</name>
</gene>
<dbReference type="SUPFAM" id="SSF51011">
    <property type="entry name" value="Glycosyl hydrolase domain"/>
    <property type="match status" value="1"/>
</dbReference>
<comment type="similarity">
    <text evidence="1 2">Belongs to the glycosyl hydrolase 31 family.</text>
</comment>
<keyword evidence="2 5" id="KW-0378">Hydrolase</keyword>
<feature type="domain" description="Glycoside hydrolase family 31 TIM barrel" evidence="3">
    <location>
        <begin position="253"/>
        <end position="567"/>
    </location>
</feature>
<sequence>MPLQFDSSRYQRLESLSLNTSSPAAIRFTTDQGQAVLVEASAPGVFRLSMGTPAATGKPASGSATRAAALHDLLARDEAIGEAVVEQADVGGQPGWRIVQGDNVLEIAAHPVRLALYRKGQQVLASSADEDLCPLGTEDASAPASWALCFDLAAGEAVHGLGESRIMLDRRAERVVSDEAGSRALPLAWSPRGWGLYVNTLESVVHDIGLPEFAPDSYVVTVADAQLDVFLFVGEPAEILNQYTQLTGRAGQPTLWSMGAWLHQAADTGAEQLASVAGQMRSRGVPVDAVSFRPPAAWEIRAKLNLEWDAARFPDPRQVLGEFKGLDLKVCAPGFPGVPTHSPMFAELEDKGWLLTDETGAAQVFAGVPASAGGSFGLLDLTHRDVWTFWRDKIRQIMDEGVDAVSCDIQFDIPDGVEARNGDTGARLRTAYPMLAKRCLFEAAAWNKTPPEGVVWSRDLFPTGQRLPMQAPVSVPNTWEGLAESLRAALTSGASGLPAHAHDIGSPEHPLGTMTPELYLRWLAAGVFSSHLRFHAVPGLLPWDFGDEAFQHAQTLMQWRYRLIPYVLGVIEDAARTGLPVQRSMALSFPDDPEAHAHELQYLLGPALLVVPAVQPGNQIRVYFPKGEAWWDLNTGWRYEGGTSWTFECGLDRLPVFGREGHMLCLGPAAQHTGEFNSARILDEVWLFGMPVHNPSVMRNKIRVMQMQGSSYAKGLEGLKILPSEGLEVKRRGAEVRISRAR</sequence>
<dbReference type="SUPFAM" id="SSF51445">
    <property type="entry name" value="(Trans)glycosidases"/>
    <property type="match status" value="1"/>
</dbReference>
<dbReference type="GO" id="GO:0005975">
    <property type="term" value="P:carbohydrate metabolic process"/>
    <property type="evidence" value="ECO:0007669"/>
    <property type="project" value="InterPro"/>
</dbReference>
<dbReference type="OrthoDB" id="176168at2"/>
<dbReference type="GO" id="GO:0004553">
    <property type="term" value="F:hydrolase activity, hydrolyzing O-glycosyl compounds"/>
    <property type="evidence" value="ECO:0007669"/>
    <property type="project" value="InterPro"/>
</dbReference>
<evidence type="ECO:0000256" key="2">
    <source>
        <dbReference type="RuleBase" id="RU361185"/>
    </source>
</evidence>
<evidence type="ECO:0000256" key="1">
    <source>
        <dbReference type="ARBA" id="ARBA00007806"/>
    </source>
</evidence>
<dbReference type="Pfam" id="PF21365">
    <property type="entry name" value="Glyco_hydro_31_3rd"/>
    <property type="match status" value="1"/>
</dbReference>
<evidence type="ECO:0000259" key="4">
    <source>
        <dbReference type="Pfam" id="PF21365"/>
    </source>
</evidence>